<organism evidence="1 2">
    <name type="scientific">Oxalobacter formigenes OXCC13</name>
    <dbReference type="NCBI Taxonomy" id="556269"/>
    <lineage>
        <taxon>Bacteria</taxon>
        <taxon>Pseudomonadati</taxon>
        <taxon>Pseudomonadota</taxon>
        <taxon>Betaproteobacteria</taxon>
        <taxon>Burkholderiales</taxon>
        <taxon>Oxalobacteraceae</taxon>
        <taxon>Oxalobacter</taxon>
    </lineage>
</organism>
<sequence length="78" mass="9273">MNIPEENVSFLGNRFRADPATGRFVEEYDPNVAFDESCTENIDPFTWNHFGKSMNRYRPRNTPLHLVINHEYYEHSHT</sequence>
<dbReference type="OrthoDB" id="9759749at2"/>
<dbReference type="STRING" id="847.BRW83_1432"/>
<reference evidence="1 2" key="1">
    <citation type="submission" date="2009-02" db="EMBL/GenBank/DDBJ databases">
        <title>The Genome Sequence of Oxalobacter formigenes OXCC13.</title>
        <authorList>
            <consortium name="The Broad Institute Genome Sequencing Platform"/>
            <person name="Ward D."/>
            <person name="Young S.K."/>
            <person name="Kodira C.D."/>
            <person name="Zeng Q."/>
            <person name="Koehrsen M."/>
            <person name="Alvarado L."/>
            <person name="Berlin A."/>
            <person name="Borenstein D."/>
            <person name="Chen Z."/>
            <person name="Engels R."/>
            <person name="Freedman E."/>
            <person name="Gellesch M."/>
            <person name="Goldberg J."/>
            <person name="Griggs A."/>
            <person name="Gujja S."/>
            <person name="Heiman D."/>
            <person name="Hepburn T."/>
            <person name="Howarth C."/>
            <person name="Jen D."/>
            <person name="Larson L."/>
            <person name="Lewis B."/>
            <person name="Mehta T."/>
            <person name="Park D."/>
            <person name="Pearson M."/>
            <person name="Roberts A."/>
            <person name="Saif S."/>
            <person name="Shea T."/>
            <person name="Shenoy N."/>
            <person name="Sisk P."/>
            <person name="Stolte C."/>
            <person name="Sykes S."/>
            <person name="Walk T."/>
            <person name="White J."/>
            <person name="Yandava C."/>
            <person name="Allison M.J."/>
            <person name="Lander E."/>
            <person name="Nusbaum C."/>
            <person name="Galagan J."/>
            <person name="Birren B."/>
        </authorList>
    </citation>
    <scope>NUCLEOTIDE SEQUENCE [LARGE SCALE GENOMIC DNA]</scope>
    <source>
        <strain evidence="1 2">OXCC13</strain>
    </source>
</reference>
<dbReference type="RefSeq" id="WP_005880484.1">
    <property type="nucleotide sequence ID" value="NZ_CP019430.1"/>
</dbReference>
<gene>
    <name evidence="1" type="ORF">OFBG_00786</name>
</gene>
<evidence type="ECO:0000313" key="1">
    <source>
        <dbReference type="EMBL" id="EEO29758.1"/>
    </source>
</evidence>
<dbReference type="AlphaFoldDB" id="C3X982"/>
<protein>
    <submittedName>
        <fullName evidence="1">Uncharacterized protein</fullName>
    </submittedName>
</protein>
<dbReference type="Proteomes" id="UP000005089">
    <property type="component" value="Unassembled WGS sequence"/>
</dbReference>
<name>C3X982_OXAFO</name>
<dbReference type="EMBL" id="GG658170">
    <property type="protein sequence ID" value="EEO29758.1"/>
    <property type="molecule type" value="Genomic_DNA"/>
</dbReference>
<dbReference type="HOGENOM" id="CLU_183748_0_0_4"/>
<dbReference type="GeneID" id="77135303"/>
<accession>C3X982</accession>
<keyword evidence="2" id="KW-1185">Reference proteome</keyword>
<proteinExistence type="predicted"/>
<evidence type="ECO:0000313" key="2">
    <source>
        <dbReference type="Proteomes" id="UP000005089"/>
    </source>
</evidence>